<keyword evidence="1" id="KW-0489">Methyltransferase</keyword>
<gene>
    <name evidence="1" type="ORF">FA95DRAFT_1612479</name>
</gene>
<keyword evidence="1" id="KW-0808">Transferase</keyword>
<reference evidence="1" key="1">
    <citation type="submission" date="2021-02" db="EMBL/GenBank/DDBJ databases">
        <authorList>
            <consortium name="DOE Joint Genome Institute"/>
            <person name="Ahrendt S."/>
            <person name="Looney B.P."/>
            <person name="Miyauchi S."/>
            <person name="Morin E."/>
            <person name="Drula E."/>
            <person name="Courty P.E."/>
            <person name="Chicoki N."/>
            <person name="Fauchery L."/>
            <person name="Kohler A."/>
            <person name="Kuo A."/>
            <person name="Labutti K."/>
            <person name="Pangilinan J."/>
            <person name="Lipzen A."/>
            <person name="Riley R."/>
            <person name="Andreopoulos W."/>
            <person name="He G."/>
            <person name="Johnson J."/>
            <person name="Barry K.W."/>
            <person name="Grigoriev I.V."/>
            <person name="Nagy L."/>
            <person name="Hibbett D."/>
            <person name="Henrissat B."/>
            <person name="Matheny P.B."/>
            <person name="Labbe J."/>
            <person name="Martin F."/>
        </authorList>
    </citation>
    <scope>NUCLEOTIDE SEQUENCE</scope>
    <source>
        <strain evidence="1">FP105234-sp</strain>
    </source>
</reference>
<reference evidence="1" key="2">
    <citation type="journal article" date="2022" name="New Phytol.">
        <title>Evolutionary transition to the ectomycorrhizal habit in the genomes of a hyperdiverse lineage of mushroom-forming fungi.</title>
        <authorList>
            <person name="Looney B."/>
            <person name="Miyauchi S."/>
            <person name="Morin E."/>
            <person name="Drula E."/>
            <person name="Courty P.E."/>
            <person name="Kohler A."/>
            <person name="Kuo A."/>
            <person name="LaButti K."/>
            <person name="Pangilinan J."/>
            <person name="Lipzen A."/>
            <person name="Riley R."/>
            <person name="Andreopoulos W."/>
            <person name="He G."/>
            <person name="Johnson J."/>
            <person name="Nolan M."/>
            <person name="Tritt A."/>
            <person name="Barry K.W."/>
            <person name="Grigoriev I.V."/>
            <person name="Nagy L.G."/>
            <person name="Hibbett D."/>
            <person name="Henrissat B."/>
            <person name="Matheny P.B."/>
            <person name="Labbe J."/>
            <person name="Martin F.M."/>
        </authorList>
    </citation>
    <scope>NUCLEOTIDE SEQUENCE</scope>
    <source>
        <strain evidence="1">FP105234-sp</strain>
    </source>
</reference>
<comment type="caution">
    <text evidence="1">The sequence shown here is derived from an EMBL/GenBank/DDBJ whole genome shotgun (WGS) entry which is preliminary data.</text>
</comment>
<dbReference type="Proteomes" id="UP000814033">
    <property type="component" value="Unassembled WGS sequence"/>
</dbReference>
<name>A0ACB8R5X8_9AGAM</name>
<dbReference type="EMBL" id="MU276290">
    <property type="protein sequence ID" value="KAI0039551.1"/>
    <property type="molecule type" value="Genomic_DNA"/>
</dbReference>
<proteinExistence type="predicted"/>
<evidence type="ECO:0000313" key="1">
    <source>
        <dbReference type="EMBL" id="KAI0039551.1"/>
    </source>
</evidence>
<organism evidence="1 2">
    <name type="scientific">Auriscalpium vulgare</name>
    <dbReference type="NCBI Taxonomy" id="40419"/>
    <lineage>
        <taxon>Eukaryota</taxon>
        <taxon>Fungi</taxon>
        <taxon>Dikarya</taxon>
        <taxon>Basidiomycota</taxon>
        <taxon>Agaricomycotina</taxon>
        <taxon>Agaricomycetes</taxon>
        <taxon>Russulales</taxon>
        <taxon>Auriscalpiaceae</taxon>
        <taxon>Auriscalpium</taxon>
    </lineage>
</organism>
<evidence type="ECO:0000313" key="2">
    <source>
        <dbReference type="Proteomes" id="UP000814033"/>
    </source>
</evidence>
<sequence>MRGLELFSGAGGLSTGFELSGYIDTKWAVEFSPSCCLSYSHNKPHTKVYNQDTNLLLQHAIQIHEGKNPKPLRSVTETLLPAMPQPGDVDFIYGGLPCQSFSGANHYKRADDVRNTLVCNMMSYVEFYKPKFFLLENVVGLVHFPLQGKQVGRRLVDGMKQGVVKFILRSLVSLGYQVHFKILQAGHYGAPQGRRRVIFWGAQIGIPLPRFPLPTHCFEKQSNAKLANGKQLYPVTRAPFSGDIMSAAALYAVTVEDAISDLPPFDWVNPHIVIPRKRRDTDEENERAAAGIDAFEATKSHTGRFPGYPNGAPYASEPRTLYQSWMRRDSGQTVNDHYTGYYSHAVIERTVNVPLEPDADYRDLPQALALGKKAAQGKGNSVIQGLYARTALKGFFRTATTTVRPNSQGSSVLHPTQKRVLTVRECARSQGFPDHWKFKSVNDTPSRILGDQLRQIGNAVPIPLARALGEALGDALVKMWEQEADEEEDGQSVEVKEELRSGSVEL</sequence>
<protein>
    <submittedName>
        <fullName evidence="1">S-adenosyl-L-methionine-dependent methyltransferase</fullName>
    </submittedName>
</protein>
<keyword evidence="2" id="KW-1185">Reference proteome</keyword>
<accession>A0ACB8R5X8</accession>